<dbReference type="STRING" id="1365824.V5GQR3"/>
<dbReference type="InterPro" id="IPR013097">
    <property type="entry name" value="Dabb"/>
</dbReference>
<dbReference type="AlphaFoldDB" id="V5GQR3"/>
<reference evidence="3" key="1">
    <citation type="journal article" date="2013" name="Genome Announc.">
        <title>Draft genome sequence of Pseudozyma brasiliensis sp. nov. strain GHG001, a high producer of endo-1,4-xylanase isolated from an insect pest of sugarcane.</title>
        <authorList>
            <person name="Oliveira J.V.D.C."/>
            <person name="dos Santos R.A.C."/>
            <person name="Borges T.A."/>
            <person name="Riano-Pachon D.M."/>
            <person name="Goldman G.H."/>
        </authorList>
    </citation>
    <scope>NUCLEOTIDE SEQUENCE [LARGE SCALE GENOMIC DNA]</scope>
    <source>
        <strain evidence="3">GHG001</strain>
    </source>
</reference>
<gene>
    <name evidence="2" type="ORF">PSEUBRA_SCAF17g04317</name>
</gene>
<sequence length="61" mass="6810">MPVIHIVLVKVKQSVLSNGFDELKSKCEELKDLPIAKSKATEIKWGPPAYPGRNEGYNWGV</sequence>
<keyword evidence="3" id="KW-1185">Reference proteome</keyword>
<dbReference type="Proteomes" id="UP000019377">
    <property type="component" value="Unassembled WGS sequence"/>
</dbReference>
<evidence type="ECO:0000259" key="1">
    <source>
        <dbReference type="PROSITE" id="PS51502"/>
    </source>
</evidence>
<dbReference type="PROSITE" id="PS51502">
    <property type="entry name" value="S_R_A_B_BARREL"/>
    <property type="match status" value="1"/>
</dbReference>
<dbReference type="OMA" id="RNEGYNW"/>
<dbReference type="Gene3D" id="3.30.70.100">
    <property type="match status" value="1"/>
</dbReference>
<dbReference type="eggNOG" id="ENOG502RSAZ">
    <property type="taxonomic scope" value="Eukaryota"/>
</dbReference>
<accession>V5GQR3</accession>
<organism evidence="2 3">
    <name type="scientific">Kalmanozyma brasiliensis (strain GHG001)</name>
    <name type="common">Yeast</name>
    <name type="synonym">Pseudozyma brasiliensis</name>
    <dbReference type="NCBI Taxonomy" id="1365824"/>
    <lineage>
        <taxon>Eukaryota</taxon>
        <taxon>Fungi</taxon>
        <taxon>Dikarya</taxon>
        <taxon>Basidiomycota</taxon>
        <taxon>Ustilaginomycotina</taxon>
        <taxon>Ustilaginomycetes</taxon>
        <taxon>Ustilaginales</taxon>
        <taxon>Ustilaginaceae</taxon>
        <taxon>Kalmanozyma</taxon>
    </lineage>
</organism>
<dbReference type="HOGENOM" id="CLU_2923682_0_0_1"/>
<protein>
    <submittedName>
        <fullName evidence="2">Stress responsive A/B barrel domain protein</fullName>
    </submittedName>
</protein>
<evidence type="ECO:0000313" key="2">
    <source>
        <dbReference type="EMBL" id="EST08292.1"/>
    </source>
</evidence>
<feature type="domain" description="Stress-response A/B barrel" evidence="1">
    <location>
        <begin position="3"/>
        <end position="61"/>
    </location>
</feature>
<dbReference type="EMBL" id="KI545859">
    <property type="protein sequence ID" value="EST08292.1"/>
    <property type="molecule type" value="Genomic_DNA"/>
</dbReference>
<proteinExistence type="predicted"/>
<evidence type="ECO:0000313" key="3">
    <source>
        <dbReference type="Proteomes" id="UP000019377"/>
    </source>
</evidence>
<name>V5GQR3_KALBG</name>